<evidence type="ECO:0000256" key="1">
    <source>
        <dbReference type="SAM" id="SignalP"/>
    </source>
</evidence>
<dbReference type="InterPro" id="IPR035940">
    <property type="entry name" value="CAP_sf"/>
</dbReference>
<feature type="signal peptide" evidence="1">
    <location>
        <begin position="1"/>
        <end position="21"/>
    </location>
</feature>
<dbReference type="InterPro" id="IPR014044">
    <property type="entry name" value="CAP_dom"/>
</dbReference>
<dbReference type="EMBL" id="KE125053">
    <property type="protein sequence ID" value="EPB72334.1"/>
    <property type="molecule type" value="Genomic_DNA"/>
</dbReference>
<dbReference type="Proteomes" id="UP000054495">
    <property type="component" value="Unassembled WGS sequence"/>
</dbReference>
<dbReference type="Gene3D" id="3.40.33.10">
    <property type="entry name" value="CAP"/>
    <property type="match status" value="2"/>
</dbReference>
<proteinExistence type="predicted"/>
<evidence type="ECO:0000313" key="3">
    <source>
        <dbReference type="EMBL" id="EPB72334.1"/>
    </source>
</evidence>
<name>A0A0D6LK67_9BILA</name>
<sequence length="500" mass="55907">METTSLVLAAALAAFFHVSNSFDVPKKISCFDPVQVWDCNLEYYAWSQSCGGQIDATKFMSNKETFSPGKKCNSTTTIKDILKKWWDEVKGIDLKASQAYVAGLEHFAPMAAAEAKGFACSTKICSSSESDLLCVYDKLYGFLQNGWRSKRNLCRSSRLNINDNIYTKGDTADKICDTCNQNKLCTNSLCQYDYTLADERPERACKDDKLTNDLEAVVVNMHNYYRRLSATGWAEDKKDGYAPTAKQLKALEYDCAGLGAQSLAKAANCPEKAPDADAGASLNHFYVREYETPKAELFEKAIRKWAEEVKEVGVGKENTYTEGKGFDSYAHMLFQDATKVGCAVEICKNFGASVVICQYNASCGEGTLKSHSSDLFIDGNSFRVPQDDDPIYTVGYRTPQQQMGLVEEIVGEFPGMITMFIDDRNAEIGTYPDQAKECSRLKIEVQLVCDQFVSLHKGWEVINAKNTRETIVTAWNFVVKYLSQWKKLGLNTSTIRIRPD</sequence>
<reference evidence="3 4" key="1">
    <citation type="submission" date="2013-05" db="EMBL/GenBank/DDBJ databases">
        <title>Draft genome of the parasitic nematode Anyclostoma ceylanicum.</title>
        <authorList>
            <person name="Mitreva M."/>
        </authorList>
    </citation>
    <scope>NUCLEOTIDE SEQUENCE [LARGE SCALE GENOMIC DNA]</scope>
</reference>
<organism evidence="3 4">
    <name type="scientific">Ancylostoma ceylanicum</name>
    <dbReference type="NCBI Taxonomy" id="53326"/>
    <lineage>
        <taxon>Eukaryota</taxon>
        <taxon>Metazoa</taxon>
        <taxon>Ecdysozoa</taxon>
        <taxon>Nematoda</taxon>
        <taxon>Chromadorea</taxon>
        <taxon>Rhabditida</taxon>
        <taxon>Rhabditina</taxon>
        <taxon>Rhabditomorpha</taxon>
        <taxon>Strongyloidea</taxon>
        <taxon>Ancylostomatidae</taxon>
        <taxon>Ancylostomatinae</taxon>
        <taxon>Ancylostoma</taxon>
    </lineage>
</organism>
<dbReference type="AlphaFoldDB" id="A0A0D6LK67"/>
<gene>
    <name evidence="3" type="ORF">ANCCEY_08571</name>
</gene>
<dbReference type="SUPFAM" id="SSF55797">
    <property type="entry name" value="PR-1-like"/>
    <property type="match status" value="2"/>
</dbReference>
<evidence type="ECO:0000259" key="2">
    <source>
        <dbReference type="SMART" id="SM00198"/>
    </source>
</evidence>
<accession>A0A0D6LK67</accession>
<dbReference type="SMART" id="SM00198">
    <property type="entry name" value="SCP"/>
    <property type="match status" value="1"/>
</dbReference>
<keyword evidence="4" id="KW-1185">Reference proteome</keyword>
<dbReference type="CDD" id="cd05380">
    <property type="entry name" value="CAP_euk"/>
    <property type="match status" value="1"/>
</dbReference>
<feature type="domain" description="SCP" evidence="2">
    <location>
        <begin position="212"/>
        <end position="360"/>
    </location>
</feature>
<protein>
    <submittedName>
        <fullName evidence="3">SCP-like protein</fullName>
    </submittedName>
</protein>
<evidence type="ECO:0000313" key="4">
    <source>
        <dbReference type="Proteomes" id="UP000054495"/>
    </source>
</evidence>
<feature type="chain" id="PRO_5002307259" evidence="1">
    <location>
        <begin position="22"/>
        <end position="500"/>
    </location>
</feature>
<keyword evidence="1" id="KW-0732">Signal</keyword>
<dbReference type="Pfam" id="PF00188">
    <property type="entry name" value="CAP"/>
    <property type="match status" value="2"/>
</dbReference>